<keyword evidence="2" id="KW-1185">Reference proteome</keyword>
<organism evidence="1 2">
    <name type="scientific">Natrinema hispanicum</name>
    <dbReference type="NCBI Taxonomy" id="392421"/>
    <lineage>
        <taxon>Archaea</taxon>
        <taxon>Methanobacteriati</taxon>
        <taxon>Methanobacteriota</taxon>
        <taxon>Stenosarchaea group</taxon>
        <taxon>Halobacteria</taxon>
        <taxon>Halobacteriales</taxon>
        <taxon>Natrialbaceae</taxon>
        <taxon>Natrinema</taxon>
    </lineage>
</organism>
<evidence type="ECO:0000313" key="1">
    <source>
        <dbReference type="EMBL" id="SES70195.1"/>
    </source>
</evidence>
<dbReference type="AlphaFoldDB" id="A0A1H9YM45"/>
<dbReference type="Proteomes" id="UP000199320">
    <property type="component" value="Unassembled WGS sequence"/>
</dbReference>
<protein>
    <submittedName>
        <fullName evidence="1">Uncharacterized protein</fullName>
    </submittedName>
</protein>
<dbReference type="EMBL" id="FOIC01000001">
    <property type="protein sequence ID" value="SES70195.1"/>
    <property type="molecule type" value="Genomic_DNA"/>
</dbReference>
<evidence type="ECO:0000313" key="2">
    <source>
        <dbReference type="Proteomes" id="UP000199320"/>
    </source>
</evidence>
<accession>A0A1H9YM45</accession>
<reference evidence="2" key="1">
    <citation type="submission" date="2016-10" db="EMBL/GenBank/DDBJ databases">
        <authorList>
            <person name="Varghese N."/>
            <person name="Submissions S."/>
        </authorList>
    </citation>
    <scope>NUCLEOTIDE SEQUENCE [LARGE SCALE GENOMIC DNA]</scope>
    <source>
        <strain evidence="2">CDM_6</strain>
    </source>
</reference>
<gene>
    <name evidence="1" type="ORF">SAMN04488694_101167</name>
</gene>
<name>A0A1H9YM45_9EURY</name>
<proteinExistence type="predicted"/>
<sequence length="158" mass="17453">MVGGSSIGPNSQVERILSKYGLEATSWGDDLLEDDTNRLLLALLLEQRGENALEAIDHQPDDNQEAGYFVTEEPLPVVSTGEERLNWQFPAKSVTIWGFDEPVYVAFRSEGDYRKIPLTPSESPFTIAPEGGLDASSVWIRKPSDSSNDTEIKVLALQ</sequence>
<dbReference type="RefSeq" id="WP_092929109.1">
    <property type="nucleotide sequence ID" value="NZ_FOIC01000001.1"/>
</dbReference>
<dbReference type="OrthoDB" id="185327at2157"/>
<dbReference type="STRING" id="392421.SAMN04488694_101167"/>